<evidence type="ECO:0000256" key="4">
    <source>
        <dbReference type="SAM" id="Phobius"/>
    </source>
</evidence>
<feature type="transmembrane region" description="Helical" evidence="4">
    <location>
        <begin position="117"/>
        <end position="139"/>
    </location>
</feature>
<feature type="domain" description="Major facilitator superfamily (MFS) profile" evidence="5">
    <location>
        <begin position="27"/>
        <end position="414"/>
    </location>
</feature>
<keyword evidence="7" id="KW-1185">Reference proteome</keyword>
<dbReference type="InterPro" id="IPR020846">
    <property type="entry name" value="MFS_dom"/>
</dbReference>
<evidence type="ECO:0000256" key="3">
    <source>
        <dbReference type="ARBA" id="ARBA00023136"/>
    </source>
</evidence>
<feature type="transmembrane region" description="Helical" evidence="4">
    <location>
        <begin position="151"/>
        <end position="175"/>
    </location>
</feature>
<gene>
    <name evidence="6" type="ORF">ACFOD9_01165</name>
</gene>
<sequence length="423" mass="43761">MTTPATISSSPTAAGSARAEWRANWPLVLSAMLGVTLISVPVYSLGLFMDPLVREFGWTHGEISSGVTVLALVAIPAGPIVGSLIDRIGPRRLALPGVALTGLALAGYGLLGGSIVHWWIMWVLLALALAPVNYPVWFAAITSRFQASRGLAVAVTMCGSTIATVGVPVLVHFVITNHGWRAAYFTLGLGWCAAVLLLAMPFFYSAGDAARGTGAAPAPEVLAGLTREEALRSPAILRITLAMALTGCLFAMLIVHLVPILTSAGYGRAMAASVMSGIGLVALPGKLATGWLLDHAPIRWVGAITYGLPAVACAAFMWFVGSGAAIVVATATLGWGMGASMQSGAYLISRYGGLRNYGLIFGAIMSVMAVTGAVGPTLAGVLYDRLGTYDAVFLYGIVACLVAALAMATIPPYPDWSARAEPA</sequence>
<evidence type="ECO:0000313" key="7">
    <source>
        <dbReference type="Proteomes" id="UP001595604"/>
    </source>
</evidence>
<keyword evidence="1 4" id="KW-0812">Transmembrane</keyword>
<accession>A0ABV7IQB1</accession>
<comment type="caution">
    <text evidence="6">The sequence shown here is derived from an EMBL/GenBank/DDBJ whole genome shotgun (WGS) entry which is preliminary data.</text>
</comment>
<organism evidence="6 7">
    <name type="scientific">Novosphingobium bradum</name>
    <dbReference type="NCBI Taxonomy" id="1737444"/>
    <lineage>
        <taxon>Bacteria</taxon>
        <taxon>Pseudomonadati</taxon>
        <taxon>Pseudomonadota</taxon>
        <taxon>Alphaproteobacteria</taxon>
        <taxon>Sphingomonadales</taxon>
        <taxon>Sphingomonadaceae</taxon>
        <taxon>Novosphingobium</taxon>
    </lineage>
</organism>
<proteinExistence type="predicted"/>
<dbReference type="Gene3D" id="1.20.1250.20">
    <property type="entry name" value="MFS general substrate transporter like domains"/>
    <property type="match status" value="2"/>
</dbReference>
<evidence type="ECO:0000313" key="6">
    <source>
        <dbReference type="EMBL" id="MFC3172853.1"/>
    </source>
</evidence>
<feature type="transmembrane region" description="Helical" evidence="4">
    <location>
        <begin position="235"/>
        <end position="258"/>
    </location>
</feature>
<dbReference type="InterPro" id="IPR036259">
    <property type="entry name" value="MFS_trans_sf"/>
</dbReference>
<feature type="transmembrane region" description="Helical" evidence="4">
    <location>
        <begin position="359"/>
        <end position="379"/>
    </location>
</feature>
<evidence type="ECO:0000259" key="5">
    <source>
        <dbReference type="PROSITE" id="PS50850"/>
    </source>
</evidence>
<keyword evidence="2 4" id="KW-1133">Transmembrane helix</keyword>
<feature type="transmembrane region" description="Helical" evidence="4">
    <location>
        <begin position="93"/>
        <end position="111"/>
    </location>
</feature>
<feature type="transmembrane region" description="Helical" evidence="4">
    <location>
        <begin position="326"/>
        <end position="347"/>
    </location>
</feature>
<dbReference type="Pfam" id="PF07690">
    <property type="entry name" value="MFS_1"/>
    <property type="match status" value="1"/>
</dbReference>
<dbReference type="InterPro" id="IPR050327">
    <property type="entry name" value="Proton-linked_MCT"/>
</dbReference>
<dbReference type="PROSITE" id="PS50850">
    <property type="entry name" value="MFS"/>
    <property type="match status" value="1"/>
</dbReference>
<dbReference type="EMBL" id="JBHRTQ010000001">
    <property type="protein sequence ID" value="MFC3172853.1"/>
    <property type="molecule type" value="Genomic_DNA"/>
</dbReference>
<feature type="transmembrane region" description="Helical" evidence="4">
    <location>
        <begin position="25"/>
        <end position="43"/>
    </location>
</feature>
<feature type="transmembrane region" description="Helical" evidence="4">
    <location>
        <begin position="391"/>
        <end position="410"/>
    </location>
</feature>
<dbReference type="PANTHER" id="PTHR11360">
    <property type="entry name" value="MONOCARBOXYLATE TRANSPORTER"/>
    <property type="match status" value="1"/>
</dbReference>
<feature type="transmembrane region" description="Helical" evidence="4">
    <location>
        <begin position="181"/>
        <end position="204"/>
    </location>
</feature>
<dbReference type="Proteomes" id="UP001595604">
    <property type="component" value="Unassembled WGS sequence"/>
</dbReference>
<feature type="transmembrane region" description="Helical" evidence="4">
    <location>
        <begin position="270"/>
        <end position="293"/>
    </location>
</feature>
<feature type="transmembrane region" description="Helical" evidence="4">
    <location>
        <begin position="300"/>
        <end position="320"/>
    </location>
</feature>
<reference evidence="7" key="1">
    <citation type="journal article" date="2019" name="Int. J. Syst. Evol. Microbiol.">
        <title>The Global Catalogue of Microorganisms (GCM) 10K type strain sequencing project: providing services to taxonomists for standard genome sequencing and annotation.</title>
        <authorList>
            <consortium name="The Broad Institute Genomics Platform"/>
            <consortium name="The Broad Institute Genome Sequencing Center for Infectious Disease"/>
            <person name="Wu L."/>
            <person name="Ma J."/>
        </authorList>
    </citation>
    <scope>NUCLEOTIDE SEQUENCE [LARGE SCALE GENOMIC DNA]</scope>
    <source>
        <strain evidence="7">KCTC 42984</strain>
    </source>
</reference>
<protein>
    <submittedName>
        <fullName evidence="6">MFS transporter</fullName>
    </submittedName>
</protein>
<evidence type="ECO:0000256" key="2">
    <source>
        <dbReference type="ARBA" id="ARBA00022989"/>
    </source>
</evidence>
<dbReference type="InterPro" id="IPR011701">
    <property type="entry name" value="MFS"/>
</dbReference>
<name>A0ABV7IQB1_9SPHN</name>
<keyword evidence="3 4" id="KW-0472">Membrane</keyword>
<evidence type="ECO:0000256" key="1">
    <source>
        <dbReference type="ARBA" id="ARBA00022692"/>
    </source>
</evidence>
<dbReference type="SUPFAM" id="SSF103473">
    <property type="entry name" value="MFS general substrate transporter"/>
    <property type="match status" value="1"/>
</dbReference>
<feature type="transmembrane region" description="Helical" evidence="4">
    <location>
        <begin position="63"/>
        <end position="81"/>
    </location>
</feature>
<dbReference type="RefSeq" id="WP_379508248.1">
    <property type="nucleotide sequence ID" value="NZ_JBHRTQ010000001.1"/>
</dbReference>